<evidence type="ECO:0000313" key="2">
    <source>
        <dbReference type="EMBL" id="PZM90910.1"/>
    </source>
</evidence>
<dbReference type="Gene3D" id="1.10.10.10">
    <property type="entry name" value="Winged helix-like DNA-binding domain superfamily/Winged helix DNA-binding domain"/>
    <property type="match status" value="1"/>
</dbReference>
<organism evidence="2">
    <name type="scientific">Thermocrispum agreste</name>
    <dbReference type="NCBI Taxonomy" id="37925"/>
    <lineage>
        <taxon>Bacteria</taxon>
        <taxon>Bacillati</taxon>
        <taxon>Actinomycetota</taxon>
        <taxon>Actinomycetes</taxon>
        <taxon>Pseudonocardiales</taxon>
        <taxon>Pseudonocardiaceae</taxon>
        <taxon>Thermocrispum</taxon>
    </lineage>
</organism>
<dbReference type="EMBL" id="QGUI01000808">
    <property type="protein sequence ID" value="PZM90910.1"/>
    <property type="molecule type" value="Genomic_DNA"/>
</dbReference>
<proteinExistence type="predicted"/>
<feature type="region of interest" description="Disordered" evidence="1">
    <location>
        <begin position="254"/>
        <end position="305"/>
    </location>
</feature>
<sequence>MWRVGPYADGRGDAAIQVWEPGSGPLPVGVFGEMRVGESSVIKQAAVEFRKATERGYPIHLIYMDPQRGQSAPAILPHVSEPALGIEEIRERLLQLRQEMNDRNAYLAKVEHVTSRGVTRRGVQSYDRPGAHGLPMLIVPIDEFHKVAQYDDLAEIVHELMAEGSKCGIMPWILNQDAIVDSLGGGEILRLLSSGNLIVLRTGDAYTARALFGDRLEAFPHQIKKTFPNSSKNTKGCGYVLGATSRSVMTRIRDVADPDEVLGDEPPPPIPWMSSRDASATAESPAQPPAAGGRPEDDDEAVPDLDLDGNVVDFVTLDPQQQANAEETILRLLDGAENGLDAADLTLGTGLHLVTVFRVATDLCASGAVRQEGDRYVRVKAAS</sequence>
<feature type="compositionally biased region" description="Acidic residues" evidence="1">
    <location>
        <begin position="296"/>
        <end position="305"/>
    </location>
</feature>
<gene>
    <name evidence="2" type="ORF">DIU77_17325</name>
</gene>
<evidence type="ECO:0000256" key="1">
    <source>
        <dbReference type="SAM" id="MobiDB-lite"/>
    </source>
</evidence>
<dbReference type="InterPro" id="IPR027417">
    <property type="entry name" value="P-loop_NTPase"/>
</dbReference>
<name>A0A2W4IVB9_9PSEU</name>
<dbReference type="InterPro" id="IPR036388">
    <property type="entry name" value="WH-like_DNA-bd_sf"/>
</dbReference>
<protein>
    <recommendedName>
        <fullName evidence="3">FtsK domain-containing protein</fullName>
    </recommendedName>
</protein>
<dbReference type="AlphaFoldDB" id="A0A2W4IVB9"/>
<accession>A0A2W4IVB9</accession>
<comment type="caution">
    <text evidence="2">The sequence shown here is derived from an EMBL/GenBank/DDBJ whole genome shotgun (WGS) entry which is preliminary data.</text>
</comment>
<evidence type="ECO:0008006" key="3">
    <source>
        <dbReference type="Google" id="ProtNLM"/>
    </source>
</evidence>
<dbReference type="Gene3D" id="3.40.50.300">
    <property type="entry name" value="P-loop containing nucleotide triphosphate hydrolases"/>
    <property type="match status" value="1"/>
</dbReference>
<reference evidence="2" key="1">
    <citation type="submission" date="2018-05" db="EMBL/GenBank/DDBJ databases">
        <authorList>
            <person name="Lanie J.A."/>
            <person name="Ng W.-L."/>
            <person name="Kazmierczak K.M."/>
            <person name="Andrzejewski T.M."/>
            <person name="Davidsen T.M."/>
            <person name="Wayne K.J."/>
            <person name="Tettelin H."/>
            <person name="Glass J.I."/>
            <person name="Rusch D."/>
            <person name="Podicherti R."/>
            <person name="Tsui H.-C.T."/>
            <person name="Winkler M.E."/>
        </authorList>
    </citation>
    <scope>NUCLEOTIDE SEQUENCE</scope>
    <source>
        <strain evidence="2">ZC4RG45</strain>
    </source>
</reference>